<dbReference type="HOGENOM" id="CLU_151213_0_0_6"/>
<evidence type="ECO:0000313" key="3">
    <source>
        <dbReference type="Proteomes" id="UP000028483"/>
    </source>
</evidence>
<accession>A0A077NT65</accession>
<protein>
    <submittedName>
        <fullName evidence="2">Entry exclusion protein 2</fullName>
    </submittedName>
</protein>
<sequence>MKKNVVMIAATLIVSSLVAGCAQTTSSAERNAQNFVYSSYDDFDPNFQTHKYNSIQSFIPFFEQFWQQGKKDREAGMTQEDAQQRVRDLTSDEFLSSFPRKSRFAGKVYNENTTSQWTKAMSEAISTTYMDGYEGRN</sequence>
<evidence type="ECO:0000313" key="2">
    <source>
        <dbReference type="EMBL" id="CDH05337.1"/>
    </source>
</evidence>
<name>A0A077NT65_XENBV</name>
<gene>
    <name evidence="2" type="ORF">XBO1_1880007</name>
</gene>
<feature type="signal peptide" evidence="1">
    <location>
        <begin position="1"/>
        <end position="19"/>
    </location>
</feature>
<dbReference type="Proteomes" id="UP000028483">
    <property type="component" value="Unassembled WGS sequence"/>
</dbReference>
<comment type="caution">
    <text evidence="2">The sequence shown here is derived from an EMBL/GenBank/DDBJ whole genome shotgun (WGS) entry which is preliminary data.</text>
</comment>
<dbReference type="PROSITE" id="PS51257">
    <property type="entry name" value="PROKAR_LIPOPROTEIN"/>
    <property type="match status" value="1"/>
</dbReference>
<feature type="chain" id="PRO_5001721690" evidence="1">
    <location>
        <begin position="20"/>
        <end position="137"/>
    </location>
</feature>
<dbReference type="NCBIfam" id="NF033828">
    <property type="entry name" value="entry_exc2_fam"/>
    <property type="match status" value="1"/>
</dbReference>
<dbReference type="AlphaFoldDB" id="A0A077NT65"/>
<evidence type="ECO:0000256" key="1">
    <source>
        <dbReference type="SAM" id="SignalP"/>
    </source>
</evidence>
<dbReference type="RefSeq" id="WP_051875049.1">
    <property type="nucleotide sequence ID" value="NZ_CAWLUU010000162.1"/>
</dbReference>
<dbReference type="EMBL" id="CBSX010000099">
    <property type="protein sequence ID" value="CDH05337.1"/>
    <property type="molecule type" value="Genomic_DNA"/>
</dbReference>
<organism evidence="2 3">
    <name type="scientific">Xenorhabdus bovienii str. oregonense</name>
    <dbReference type="NCBI Taxonomy" id="1398202"/>
    <lineage>
        <taxon>Bacteria</taxon>
        <taxon>Pseudomonadati</taxon>
        <taxon>Pseudomonadota</taxon>
        <taxon>Gammaproteobacteria</taxon>
        <taxon>Enterobacterales</taxon>
        <taxon>Morganellaceae</taxon>
        <taxon>Xenorhabdus</taxon>
    </lineage>
</organism>
<proteinExistence type="predicted"/>
<keyword evidence="1" id="KW-0732">Signal</keyword>
<reference evidence="2" key="1">
    <citation type="submission" date="2013-07" db="EMBL/GenBank/DDBJ databases">
        <title>Sub-species coevolution in mutualistic symbiosis.</title>
        <authorList>
            <person name="Murfin K."/>
            <person name="Klassen J."/>
            <person name="Lee M."/>
            <person name="Forst S."/>
            <person name="Stock P."/>
            <person name="Goodrich-Blair H."/>
        </authorList>
    </citation>
    <scope>NUCLEOTIDE SEQUENCE [LARGE SCALE GENOMIC DNA]</scope>
    <source>
        <strain evidence="2">Oregonense</strain>
    </source>
</reference>